<dbReference type="InterPro" id="IPR040198">
    <property type="entry name" value="Fido_containing"/>
</dbReference>
<organism evidence="4 5">
    <name type="scientific">Solirubrum puertoriconensis</name>
    <dbReference type="NCBI Taxonomy" id="1751427"/>
    <lineage>
        <taxon>Bacteria</taxon>
        <taxon>Pseudomonadati</taxon>
        <taxon>Bacteroidota</taxon>
        <taxon>Cytophagia</taxon>
        <taxon>Cytophagales</taxon>
    </lineage>
</organism>
<comment type="caution">
    <text evidence="4">The sequence shown here is derived from an EMBL/GenBank/DDBJ whole genome shotgun (WGS) entry which is preliminary data.</text>
</comment>
<evidence type="ECO:0000256" key="2">
    <source>
        <dbReference type="PIRSR" id="PIRSR640198-2"/>
    </source>
</evidence>
<dbReference type="GO" id="GO:0005524">
    <property type="term" value="F:ATP binding"/>
    <property type="evidence" value="ECO:0007669"/>
    <property type="project" value="UniProtKB-KW"/>
</dbReference>
<dbReference type="Gene3D" id="1.10.3290.10">
    <property type="entry name" value="Fido-like domain"/>
    <property type="match status" value="1"/>
</dbReference>
<feature type="active site" evidence="1">
    <location>
        <position position="339"/>
    </location>
</feature>
<dbReference type="SUPFAM" id="SSF140931">
    <property type="entry name" value="Fic-like"/>
    <property type="match status" value="1"/>
</dbReference>
<dbReference type="InterPro" id="IPR036597">
    <property type="entry name" value="Fido-like_dom_sf"/>
</dbReference>
<evidence type="ECO:0000313" key="5">
    <source>
        <dbReference type="Proteomes" id="UP000054223"/>
    </source>
</evidence>
<evidence type="ECO:0000259" key="3">
    <source>
        <dbReference type="PROSITE" id="PS51459"/>
    </source>
</evidence>
<evidence type="ECO:0000313" key="4">
    <source>
        <dbReference type="EMBL" id="KUG09195.1"/>
    </source>
</evidence>
<sequence length="520" mass="59260">MADYNSFSREVSVFHGRTAPEPGQLVGYGALIEGLQLPVPVPRQLALISRKHRQYQTEGWRVLTPRHAPEDSLPGQLTFALKYEGVDLLFFKKLFERVPAATWEEWIRREPLGQYARRVWFLYEWLMGRSLAVPDLREGNYAPLLSDKLQYAAASGPASGRHRIRNNLPGTVGFCPLVHKTPVLEEFLARNLSEQASRVVRGIHKDVLLRTSAFLLLKDSKASFTIEGENPTSTRAVRWGRAIGQAGQQPLSKEELLRLQQIVIENSRFVRLGYRTEGGFVGEHDRSTGEPLPDHISARWQDLDSLMEGLLATAAQLEHAGFHPVLTAAAVAFGFVFIHPFVDGNGRVHRYLIHHLLAKLRFTPQGIIFPVSAAILEHLDDYRRVLESYSHPLLEFISWRNTPDHNVEVLADTSDYYRYFDATAQTEFLFRCVAYTLEHTIPAEVAYLQQYDQLKSWLDEHFQLPDRLVALLVRFLEQNGGRLSQRAREREFEQLTEAEVSEIEAAYARSFPGPETSRHG</sequence>
<dbReference type="OrthoDB" id="9814400at2"/>
<dbReference type="RefSeq" id="WP_059068721.1">
    <property type="nucleotide sequence ID" value="NZ_LNAL01000005.1"/>
</dbReference>
<keyword evidence="2" id="KW-0067">ATP-binding</keyword>
<gene>
    <name evidence="4" type="ORF">ASU33_20325</name>
</gene>
<dbReference type="Proteomes" id="UP000054223">
    <property type="component" value="Unassembled WGS sequence"/>
</dbReference>
<dbReference type="PANTHER" id="PTHR13504">
    <property type="entry name" value="FIDO DOMAIN-CONTAINING PROTEIN DDB_G0283145"/>
    <property type="match status" value="1"/>
</dbReference>
<dbReference type="Pfam" id="PF02661">
    <property type="entry name" value="Fic"/>
    <property type="match status" value="1"/>
</dbReference>
<reference evidence="4 5" key="1">
    <citation type="submission" date="2015-11" db="EMBL/GenBank/DDBJ databases">
        <title>Solirubrum puertoriconensis gen. nov. an environmental bacteria isolated in Puerto Rico.</title>
        <authorList>
            <person name="Cuebas-Irizarry M.F."/>
            <person name="Montalvo-Rodriguez R."/>
        </authorList>
    </citation>
    <scope>NUCLEOTIDE SEQUENCE [LARGE SCALE GENOMIC DNA]</scope>
    <source>
        <strain evidence="4 5">MC1A</strain>
    </source>
</reference>
<proteinExistence type="predicted"/>
<protein>
    <submittedName>
        <fullName evidence="4">Cell filamentation protein Fic</fullName>
    </submittedName>
</protein>
<keyword evidence="2" id="KW-0547">Nucleotide-binding</keyword>
<dbReference type="PANTHER" id="PTHR13504:SF38">
    <property type="entry name" value="FIDO DOMAIN-CONTAINING PROTEIN"/>
    <property type="match status" value="1"/>
</dbReference>
<accession>A0A9X0HNI2</accession>
<feature type="binding site" evidence="2">
    <location>
        <begin position="343"/>
        <end position="350"/>
    </location>
    <ligand>
        <name>ATP</name>
        <dbReference type="ChEBI" id="CHEBI:30616"/>
    </ligand>
</feature>
<name>A0A9X0HNI2_SOLP1</name>
<dbReference type="InterPro" id="IPR003812">
    <property type="entry name" value="Fido"/>
</dbReference>
<keyword evidence="5" id="KW-1185">Reference proteome</keyword>
<evidence type="ECO:0000256" key="1">
    <source>
        <dbReference type="PIRSR" id="PIRSR640198-1"/>
    </source>
</evidence>
<feature type="domain" description="Fido" evidence="3">
    <location>
        <begin position="251"/>
        <end position="402"/>
    </location>
</feature>
<dbReference type="PROSITE" id="PS51459">
    <property type="entry name" value="FIDO"/>
    <property type="match status" value="1"/>
</dbReference>
<dbReference type="AlphaFoldDB" id="A0A9X0HNI2"/>
<dbReference type="EMBL" id="LNAL01000005">
    <property type="protein sequence ID" value="KUG09195.1"/>
    <property type="molecule type" value="Genomic_DNA"/>
</dbReference>